<protein>
    <submittedName>
        <fullName evidence="1">Uncharacterized protein</fullName>
    </submittedName>
</protein>
<evidence type="ECO:0000313" key="2">
    <source>
        <dbReference type="Proteomes" id="UP000694564"/>
    </source>
</evidence>
<reference evidence="1" key="2">
    <citation type="submission" date="2025-09" db="UniProtKB">
        <authorList>
            <consortium name="Ensembl"/>
        </authorList>
    </citation>
    <scope>IDENTIFICATION</scope>
</reference>
<reference evidence="1" key="1">
    <citation type="submission" date="2025-08" db="UniProtKB">
        <authorList>
            <consortium name="Ensembl"/>
        </authorList>
    </citation>
    <scope>IDENTIFICATION</scope>
</reference>
<accession>A0A8D2CUY5</accession>
<keyword evidence="2" id="KW-1185">Reference proteome</keyword>
<proteinExistence type="predicted"/>
<sequence>MYLQAAENQEALQRFPSLEEEFACVVGRVPGEAVSVLTLHHISVPFSSSLKLPP</sequence>
<dbReference type="Proteomes" id="UP000694564">
    <property type="component" value="Chromosome 2"/>
</dbReference>
<organism evidence="1 2">
    <name type="scientific">Sciurus vulgaris</name>
    <name type="common">Eurasian red squirrel</name>
    <dbReference type="NCBI Taxonomy" id="55149"/>
    <lineage>
        <taxon>Eukaryota</taxon>
        <taxon>Metazoa</taxon>
        <taxon>Chordata</taxon>
        <taxon>Craniata</taxon>
        <taxon>Vertebrata</taxon>
        <taxon>Euteleostomi</taxon>
        <taxon>Mammalia</taxon>
        <taxon>Eutheria</taxon>
        <taxon>Euarchontoglires</taxon>
        <taxon>Glires</taxon>
        <taxon>Rodentia</taxon>
        <taxon>Sciuromorpha</taxon>
        <taxon>Sciuridae</taxon>
        <taxon>Sciurinae</taxon>
        <taxon>Sciurini</taxon>
        <taxon>Sciurus</taxon>
    </lineage>
</organism>
<dbReference type="AlphaFoldDB" id="A0A8D2CUY5"/>
<dbReference type="GeneTree" id="ENSGT00960000190874"/>
<name>A0A8D2CUY5_SCIVU</name>
<evidence type="ECO:0000313" key="1">
    <source>
        <dbReference type="Ensembl" id="ENSSVLP00005015195.1"/>
    </source>
</evidence>
<dbReference type="Ensembl" id="ENSSVLT00005016865.1">
    <property type="protein sequence ID" value="ENSSVLP00005015195.1"/>
    <property type="gene ID" value="ENSSVLG00005012185.1"/>
</dbReference>